<dbReference type="PATRIC" id="fig|1705578.3.peg.341"/>
<feature type="domain" description="HTH araC/xylS-type" evidence="4">
    <location>
        <begin position="167"/>
        <end position="272"/>
    </location>
</feature>
<evidence type="ECO:0000313" key="7">
    <source>
        <dbReference type="Proteomes" id="UP000077384"/>
    </source>
</evidence>
<protein>
    <submittedName>
        <fullName evidence="5">DNA-binding transcriptional activator FeaR</fullName>
    </submittedName>
</protein>
<dbReference type="Proteomes" id="UP000093694">
    <property type="component" value="Unassembled WGS sequence"/>
</dbReference>
<accession>A0A166UPQ7</accession>
<dbReference type="AlphaFoldDB" id="A0A166UPQ7"/>
<keyword evidence="2 5" id="KW-0238">DNA-binding</keyword>
<dbReference type="GO" id="GO:0003700">
    <property type="term" value="F:DNA-binding transcription factor activity"/>
    <property type="evidence" value="ECO:0007669"/>
    <property type="project" value="InterPro"/>
</dbReference>
<keyword evidence="8" id="KW-1185">Reference proteome</keyword>
<proteinExistence type="predicted"/>
<dbReference type="PANTHER" id="PTHR43280">
    <property type="entry name" value="ARAC-FAMILY TRANSCRIPTIONAL REGULATOR"/>
    <property type="match status" value="1"/>
</dbReference>
<dbReference type="PANTHER" id="PTHR43280:SF2">
    <property type="entry name" value="HTH-TYPE TRANSCRIPTIONAL REGULATOR EXSA"/>
    <property type="match status" value="1"/>
</dbReference>
<dbReference type="GO" id="GO:0043565">
    <property type="term" value="F:sequence-specific DNA binding"/>
    <property type="evidence" value="ECO:0007669"/>
    <property type="project" value="InterPro"/>
</dbReference>
<evidence type="ECO:0000256" key="3">
    <source>
        <dbReference type="ARBA" id="ARBA00023163"/>
    </source>
</evidence>
<reference evidence="5 7" key="1">
    <citation type="journal article" date="2015" name="Biotechnol. Bioeng.">
        <title>Genome sequence and phenotypic characterization of Caulobacter segnis.</title>
        <authorList>
            <person name="Patel S."/>
            <person name="Fletcher B."/>
            <person name="Scott D.C."/>
            <person name="Ely B."/>
        </authorList>
    </citation>
    <scope>NUCLEOTIDE SEQUENCE [LARGE SCALE GENOMIC DNA]</scope>
    <source>
        <strain evidence="5 7">PS02</strain>
    </source>
</reference>
<dbReference type="EMBL" id="LITQ01000001">
    <property type="protein sequence ID" value="OAA95111.1"/>
    <property type="molecule type" value="Genomic_DNA"/>
</dbReference>
<keyword evidence="1" id="KW-0805">Transcription regulation</keyword>
<evidence type="ECO:0000256" key="1">
    <source>
        <dbReference type="ARBA" id="ARBA00023015"/>
    </source>
</evidence>
<dbReference type="InterPro" id="IPR018060">
    <property type="entry name" value="HTH_AraC"/>
</dbReference>
<gene>
    <name evidence="6" type="ORF">CLCOS_02560</name>
    <name evidence="5" type="ORF">WX73_01520</name>
</gene>
<name>A0A166UPQ7_9CLOT</name>
<dbReference type="Proteomes" id="UP000077384">
    <property type="component" value="Unassembled WGS sequence"/>
</dbReference>
<dbReference type="SMART" id="SM00342">
    <property type="entry name" value="HTH_ARAC"/>
    <property type="match status" value="1"/>
</dbReference>
<reference evidence="6 8" key="2">
    <citation type="journal article" date="2016" name="Front. Microbiol.">
        <title>Industrial Acetogenic Biocatalysts: A Comparative Metabolic and Genomic Analysis.</title>
        <authorList>
            <person name="Bengelsdorf F."/>
            <person name="Poehlein A."/>
            <person name="Sonja S."/>
            <person name="Erz C."/>
            <person name="Hummel T."/>
            <person name="Hoffmeister S."/>
            <person name="Daniel R."/>
            <person name="Durre P."/>
        </authorList>
    </citation>
    <scope>NUCLEOTIDE SEQUENCE [LARGE SCALE GENOMIC DNA]</scope>
    <source>
        <strain evidence="6 8">PTA-10522</strain>
    </source>
</reference>
<evidence type="ECO:0000256" key="2">
    <source>
        <dbReference type="ARBA" id="ARBA00023125"/>
    </source>
</evidence>
<sequence length="283" mass="32721">MFFNDISVKRHLKIKETPNYIYIEPHPLLRKYIAHYTILFPNPKEMGRCSDNIGDLTLIPDCSGCIIYTYENNNFLLSLWGATTKTVVVKNDVNSKKIRFFIEFVPGGLHAITGIKQSELCDIQTQVDEVDKCLYDSLNHAAEIANNADDMISIVNRIFLEAVEKNNKQHAVMRSSLEKIKAANGVLTVKELSSSEYVSQRHLNRLFNEYIGINPKMLLRISRINYSINMLKKAENKSYINASQIFGYFDQSHFIHDFKQICGVSPKEFFKNMSDFYNELFKY</sequence>
<dbReference type="PROSITE" id="PS01124">
    <property type="entry name" value="HTH_ARAC_FAMILY_2"/>
    <property type="match status" value="1"/>
</dbReference>
<dbReference type="Pfam" id="PF12833">
    <property type="entry name" value="HTH_18"/>
    <property type="match status" value="1"/>
</dbReference>
<dbReference type="RefSeq" id="WP_063599985.1">
    <property type="nucleotide sequence ID" value="NZ_LITQ01000001.1"/>
</dbReference>
<dbReference type="EMBL" id="LROR01000022">
    <property type="protein sequence ID" value="OBR97541.1"/>
    <property type="molecule type" value="Genomic_DNA"/>
</dbReference>
<dbReference type="InterPro" id="IPR009057">
    <property type="entry name" value="Homeodomain-like_sf"/>
</dbReference>
<organism evidence="5 7">
    <name type="scientific">Clostridium coskatii</name>
    <dbReference type="NCBI Taxonomy" id="1705578"/>
    <lineage>
        <taxon>Bacteria</taxon>
        <taxon>Bacillati</taxon>
        <taxon>Bacillota</taxon>
        <taxon>Clostridia</taxon>
        <taxon>Eubacteriales</taxon>
        <taxon>Clostridiaceae</taxon>
        <taxon>Clostridium</taxon>
    </lineage>
</organism>
<keyword evidence="3" id="KW-0804">Transcription</keyword>
<dbReference type="SUPFAM" id="SSF46689">
    <property type="entry name" value="Homeodomain-like"/>
    <property type="match status" value="1"/>
</dbReference>
<evidence type="ECO:0000313" key="8">
    <source>
        <dbReference type="Proteomes" id="UP000093694"/>
    </source>
</evidence>
<comment type="caution">
    <text evidence="5">The sequence shown here is derived from an EMBL/GenBank/DDBJ whole genome shotgun (WGS) entry which is preliminary data.</text>
</comment>
<evidence type="ECO:0000259" key="4">
    <source>
        <dbReference type="PROSITE" id="PS01124"/>
    </source>
</evidence>
<evidence type="ECO:0000313" key="5">
    <source>
        <dbReference type="EMBL" id="OAA95111.1"/>
    </source>
</evidence>
<evidence type="ECO:0000313" key="6">
    <source>
        <dbReference type="EMBL" id="OBR97541.1"/>
    </source>
</evidence>
<dbReference type="Gene3D" id="1.10.10.60">
    <property type="entry name" value="Homeodomain-like"/>
    <property type="match status" value="1"/>
</dbReference>